<protein>
    <submittedName>
        <fullName evidence="2">Uncharacterized protein</fullName>
    </submittedName>
</protein>
<sequence length="306" mass="35399">MKRTQNYNSALTRKIDNFDSAKMTNCHEMYEFQLVYAAMKLLIIIITNYALFSPNWRNLILSDNYDLLNSVDNNTIMGNKRLKNDVRFVPSISNKSKLVIPRRMGILRHRCSYNDDMNDQFIDNTILPDGSDMTELNWKKEIELNGNNTISDNIHNSFMQLNESDHFCSLWSTEKPISDSIVMIIIIATSILDIVALIIVTNDDDIQDLFKVSPMTFILEFNLTLTVFFTIAIFLYAYCNKYAIDVANYVVRQLVSTNCATCVNVRIGIGFYVGCVALLIRCLLDYITICQWPQIFQFYDYTITIF</sequence>
<evidence type="ECO:0000256" key="1">
    <source>
        <dbReference type="SAM" id="Phobius"/>
    </source>
</evidence>
<reference evidence="3" key="1">
    <citation type="submission" date="2013-10" db="EMBL/GenBank/DDBJ databases">
        <title>Genome sequencing of Onchocerca volvulus.</title>
        <authorList>
            <person name="Cotton J."/>
            <person name="Tsai J."/>
            <person name="Stanley E."/>
            <person name="Tracey A."/>
            <person name="Holroyd N."/>
            <person name="Lustigman S."/>
            <person name="Berriman M."/>
        </authorList>
    </citation>
    <scope>NUCLEOTIDE SEQUENCE</scope>
</reference>
<keyword evidence="1" id="KW-1133">Transmembrane helix</keyword>
<feature type="transmembrane region" description="Helical" evidence="1">
    <location>
        <begin position="221"/>
        <end position="239"/>
    </location>
</feature>
<dbReference type="EnsemblMetazoa" id="OVOC2047.1">
    <property type="protein sequence ID" value="OVOC2047.1"/>
    <property type="gene ID" value="WBGene00238856"/>
</dbReference>
<evidence type="ECO:0000313" key="3">
    <source>
        <dbReference type="Proteomes" id="UP000024404"/>
    </source>
</evidence>
<keyword evidence="1" id="KW-0472">Membrane</keyword>
<dbReference type="EnsemblMetazoa" id="OVOC2047.2">
    <property type="protein sequence ID" value="OVOC2047.2"/>
    <property type="gene ID" value="WBGene00238856"/>
</dbReference>
<dbReference type="AlphaFoldDB" id="A0A2K6VSY0"/>
<dbReference type="EMBL" id="CMVM020000068">
    <property type="status" value="NOT_ANNOTATED_CDS"/>
    <property type="molecule type" value="Genomic_DNA"/>
</dbReference>
<keyword evidence="1" id="KW-0812">Transmembrane</keyword>
<organism evidence="2 3">
    <name type="scientific">Onchocerca volvulus</name>
    <dbReference type="NCBI Taxonomy" id="6282"/>
    <lineage>
        <taxon>Eukaryota</taxon>
        <taxon>Metazoa</taxon>
        <taxon>Ecdysozoa</taxon>
        <taxon>Nematoda</taxon>
        <taxon>Chromadorea</taxon>
        <taxon>Rhabditida</taxon>
        <taxon>Spirurina</taxon>
        <taxon>Spiruromorpha</taxon>
        <taxon>Filarioidea</taxon>
        <taxon>Onchocercidae</taxon>
        <taxon>Onchocerca</taxon>
    </lineage>
</organism>
<evidence type="ECO:0000313" key="2">
    <source>
        <dbReference type="EnsemblMetazoa" id="OVOC2047.1"/>
    </source>
</evidence>
<keyword evidence="3" id="KW-1185">Reference proteome</keyword>
<accession>A0A2K6VSY0</accession>
<name>A0A2K6VSY0_ONCVO</name>
<reference evidence="2" key="2">
    <citation type="submission" date="2018-02" db="UniProtKB">
        <authorList>
            <consortium name="EnsemblMetazoa"/>
        </authorList>
    </citation>
    <scope>IDENTIFICATION</scope>
</reference>
<feature type="transmembrane region" description="Helical" evidence="1">
    <location>
        <begin position="181"/>
        <end position="201"/>
    </location>
</feature>
<feature type="transmembrane region" description="Helical" evidence="1">
    <location>
        <begin position="34"/>
        <end position="52"/>
    </location>
</feature>
<proteinExistence type="predicted"/>
<dbReference type="OMA" id="DRISTRC"/>
<dbReference type="Proteomes" id="UP000024404">
    <property type="component" value="Unassembled WGS sequence"/>
</dbReference>